<keyword evidence="5 11" id="KW-0418">Kinase</keyword>
<reference evidence="11" key="1">
    <citation type="submission" date="2023-11" db="EMBL/GenBank/DDBJ databases">
        <authorList>
            <person name="Alioto T."/>
            <person name="Alioto T."/>
            <person name="Gomez Garrido J."/>
        </authorList>
    </citation>
    <scope>NUCLEOTIDE SEQUENCE</scope>
</reference>
<dbReference type="GO" id="GO:0005524">
    <property type="term" value="F:ATP binding"/>
    <property type="evidence" value="ECO:0007669"/>
    <property type="project" value="UniProtKB-KW"/>
</dbReference>
<evidence type="ECO:0000259" key="10">
    <source>
        <dbReference type="PROSITE" id="PS50011"/>
    </source>
</evidence>
<evidence type="ECO:0000256" key="8">
    <source>
        <dbReference type="ARBA" id="ARBA00048679"/>
    </source>
</evidence>
<sequence>MASPDPETNFVEHELIVRRFNRGTLSERQQRREELVQEYQRMSIVQRDRLVKAIYDVREAQKRVIRAMNDALDFWHDQSMSDQIRGDRMPMDEDMEKALGLQDGWRREAVNLQGGLDILRIAYTHHDFPETCIDWVQARYEEMGDVITDAEERVEMIEASLREDAAIQQFIDESLDEELFDGDWQGAVDLGGGISEAGLWVKIDEDGNVVDRIVFKREFVDITRWNTSSNVWHGNPQDPHNRTPLEYFLQNKCNAASPEHFVKLRNWSQDMEKHALNLYVEYCAGGDLRGVEKKYVSNKNLRIPEPFLWMLFLHLTESCLVMWRGGIERNHPDWDKQIVHMDIKPANIFLASADEKKSFPHYPTPKLADFGLAFETSPNDANNPVDHRFAGTTPYMAPEQHGYTKWQLLDHTNVYAIGATIFGLFHHRNRRLHPEQQISAEDPDTKWKFSTWSSLMYSSELRGLIEQCIDWDPSLRPSSLELRERILSAIATLRDEKGEYVRDGLRGEQPAISNFDLVLAREMYPLGFAIDSGDVAADGELVAGTAGAGAEDSSGMSLGMVARSEDEEDTNMSGMD</sequence>
<keyword evidence="2" id="KW-0723">Serine/threonine-protein kinase</keyword>
<evidence type="ECO:0000313" key="12">
    <source>
        <dbReference type="Proteomes" id="UP001296104"/>
    </source>
</evidence>
<comment type="catalytic activity">
    <reaction evidence="8">
        <text>L-seryl-[protein] + ATP = O-phospho-L-seryl-[protein] + ADP + H(+)</text>
        <dbReference type="Rhea" id="RHEA:17989"/>
        <dbReference type="Rhea" id="RHEA-COMP:9863"/>
        <dbReference type="Rhea" id="RHEA-COMP:11604"/>
        <dbReference type="ChEBI" id="CHEBI:15378"/>
        <dbReference type="ChEBI" id="CHEBI:29999"/>
        <dbReference type="ChEBI" id="CHEBI:30616"/>
        <dbReference type="ChEBI" id="CHEBI:83421"/>
        <dbReference type="ChEBI" id="CHEBI:456216"/>
        <dbReference type="EC" id="2.7.11.1"/>
    </reaction>
</comment>
<gene>
    <name evidence="11" type="ORF">LECACI_7A007678</name>
</gene>
<dbReference type="SUPFAM" id="SSF56112">
    <property type="entry name" value="Protein kinase-like (PK-like)"/>
    <property type="match status" value="1"/>
</dbReference>
<dbReference type="Pfam" id="PF00069">
    <property type="entry name" value="Pkinase"/>
    <property type="match status" value="1"/>
</dbReference>
<dbReference type="PROSITE" id="PS50011">
    <property type="entry name" value="PROTEIN_KINASE_DOM"/>
    <property type="match status" value="1"/>
</dbReference>
<dbReference type="InterPro" id="IPR008271">
    <property type="entry name" value="Ser/Thr_kinase_AS"/>
</dbReference>
<dbReference type="InterPro" id="IPR000719">
    <property type="entry name" value="Prot_kinase_dom"/>
</dbReference>
<accession>A0AAI8Z4H4</accession>
<evidence type="ECO:0000256" key="3">
    <source>
        <dbReference type="ARBA" id="ARBA00022679"/>
    </source>
</evidence>
<evidence type="ECO:0000256" key="7">
    <source>
        <dbReference type="ARBA" id="ARBA00047899"/>
    </source>
</evidence>
<keyword evidence="4" id="KW-0547">Nucleotide-binding</keyword>
<keyword evidence="3" id="KW-0808">Transferase</keyword>
<organism evidence="11 12">
    <name type="scientific">Lecanosticta acicola</name>
    <dbReference type="NCBI Taxonomy" id="111012"/>
    <lineage>
        <taxon>Eukaryota</taxon>
        <taxon>Fungi</taxon>
        <taxon>Dikarya</taxon>
        <taxon>Ascomycota</taxon>
        <taxon>Pezizomycotina</taxon>
        <taxon>Dothideomycetes</taxon>
        <taxon>Dothideomycetidae</taxon>
        <taxon>Mycosphaerellales</taxon>
        <taxon>Mycosphaerellaceae</taxon>
        <taxon>Lecanosticta</taxon>
    </lineage>
</organism>
<keyword evidence="6" id="KW-0067">ATP-binding</keyword>
<dbReference type="EC" id="2.7.11.1" evidence="1"/>
<dbReference type="GO" id="GO:0004674">
    <property type="term" value="F:protein serine/threonine kinase activity"/>
    <property type="evidence" value="ECO:0007669"/>
    <property type="project" value="UniProtKB-KW"/>
</dbReference>
<dbReference type="Gene3D" id="1.10.510.10">
    <property type="entry name" value="Transferase(Phosphotransferase) domain 1"/>
    <property type="match status" value="1"/>
</dbReference>
<proteinExistence type="predicted"/>
<evidence type="ECO:0000256" key="2">
    <source>
        <dbReference type="ARBA" id="ARBA00022527"/>
    </source>
</evidence>
<evidence type="ECO:0000256" key="9">
    <source>
        <dbReference type="SAM" id="MobiDB-lite"/>
    </source>
</evidence>
<evidence type="ECO:0000256" key="4">
    <source>
        <dbReference type="ARBA" id="ARBA00022741"/>
    </source>
</evidence>
<comment type="caution">
    <text evidence="11">The sequence shown here is derived from an EMBL/GenBank/DDBJ whole genome shotgun (WGS) entry which is preliminary data.</text>
</comment>
<dbReference type="GO" id="GO:0005634">
    <property type="term" value="C:nucleus"/>
    <property type="evidence" value="ECO:0007669"/>
    <property type="project" value="TreeGrafter"/>
</dbReference>
<feature type="domain" description="Protein kinase" evidence="10">
    <location>
        <begin position="184"/>
        <end position="490"/>
    </location>
</feature>
<evidence type="ECO:0000256" key="5">
    <source>
        <dbReference type="ARBA" id="ARBA00022777"/>
    </source>
</evidence>
<evidence type="ECO:0000256" key="1">
    <source>
        <dbReference type="ARBA" id="ARBA00012513"/>
    </source>
</evidence>
<dbReference type="AlphaFoldDB" id="A0AAI8Z4H4"/>
<comment type="catalytic activity">
    <reaction evidence="7">
        <text>L-threonyl-[protein] + ATP = O-phospho-L-threonyl-[protein] + ADP + H(+)</text>
        <dbReference type="Rhea" id="RHEA:46608"/>
        <dbReference type="Rhea" id="RHEA-COMP:11060"/>
        <dbReference type="Rhea" id="RHEA-COMP:11605"/>
        <dbReference type="ChEBI" id="CHEBI:15378"/>
        <dbReference type="ChEBI" id="CHEBI:30013"/>
        <dbReference type="ChEBI" id="CHEBI:30616"/>
        <dbReference type="ChEBI" id="CHEBI:61977"/>
        <dbReference type="ChEBI" id="CHEBI:456216"/>
        <dbReference type="EC" id="2.7.11.1"/>
    </reaction>
</comment>
<dbReference type="PANTHER" id="PTHR43671:SF98">
    <property type="entry name" value="SERINE_THREONINE-PROTEIN KINASE NEK11"/>
    <property type="match status" value="1"/>
</dbReference>
<evidence type="ECO:0000256" key="6">
    <source>
        <dbReference type="ARBA" id="ARBA00022840"/>
    </source>
</evidence>
<dbReference type="PANTHER" id="PTHR43671">
    <property type="entry name" value="SERINE/THREONINE-PROTEIN KINASE NEK"/>
    <property type="match status" value="1"/>
</dbReference>
<name>A0AAI8Z4H4_9PEZI</name>
<dbReference type="EMBL" id="CAVMBE010000065">
    <property type="protein sequence ID" value="CAK4032520.1"/>
    <property type="molecule type" value="Genomic_DNA"/>
</dbReference>
<dbReference type="SMART" id="SM00220">
    <property type="entry name" value="S_TKc"/>
    <property type="match status" value="1"/>
</dbReference>
<dbReference type="PROSITE" id="PS00108">
    <property type="entry name" value="PROTEIN_KINASE_ST"/>
    <property type="match status" value="1"/>
</dbReference>
<dbReference type="InterPro" id="IPR050660">
    <property type="entry name" value="NEK_Ser/Thr_kinase"/>
</dbReference>
<dbReference type="InterPro" id="IPR011009">
    <property type="entry name" value="Kinase-like_dom_sf"/>
</dbReference>
<protein>
    <recommendedName>
        <fullName evidence="1">non-specific serine/threonine protein kinase</fullName>
        <ecNumber evidence="1">2.7.11.1</ecNumber>
    </recommendedName>
</protein>
<evidence type="ECO:0000313" key="11">
    <source>
        <dbReference type="EMBL" id="CAK4032520.1"/>
    </source>
</evidence>
<keyword evidence="12" id="KW-1185">Reference proteome</keyword>
<feature type="region of interest" description="Disordered" evidence="9">
    <location>
        <begin position="546"/>
        <end position="576"/>
    </location>
</feature>
<dbReference type="Proteomes" id="UP001296104">
    <property type="component" value="Unassembled WGS sequence"/>
</dbReference>